<feature type="region of interest" description="Disordered" evidence="1">
    <location>
        <begin position="667"/>
        <end position="841"/>
    </location>
</feature>
<feature type="region of interest" description="Disordered" evidence="1">
    <location>
        <begin position="602"/>
        <end position="644"/>
    </location>
</feature>
<feature type="compositionally biased region" description="Polar residues" evidence="1">
    <location>
        <begin position="633"/>
        <end position="644"/>
    </location>
</feature>
<dbReference type="AlphaFoldDB" id="A0A0F7SHQ9"/>
<evidence type="ECO:0000256" key="1">
    <source>
        <dbReference type="SAM" id="MobiDB-lite"/>
    </source>
</evidence>
<feature type="region of interest" description="Disordered" evidence="1">
    <location>
        <begin position="412"/>
        <end position="442"/>
    </location>
</feature>
<feature type="region of interest" description="Disordered" evidence="1">
    <location>
        <begin position="173"/>
        <end position="202"/>
    </location>
</feature>
<feature type="compositionally biased region" description="Polar residues" evidence="1">
    <location>
        <begin position="75"/>
        <end position="85"/>
    </location>
</feature>
<proteinExistence type="predicted"/>
<protein>
    <submittedName>
        <fullName evidence="2">Uncharacterized protein</fullName>
    </submittedName>
</protein>
<accession>A0A0F7SHQ9</accession>
<feature type="compositionally biased region" description="Polar residues" evidence="1">
    <location>
        <begin position="1"/>
        <end position="14"/>
    </location>
</feature>
<organism evidence="2">
    <name type="scientific">Phaffia rhodozyma</name>
    <name type="common">Yeast</name>
    <name type="synonym">Xanthophyllomyces dendrorhous</name>
    <dbReference type="NCBI Taxonomy" id="264483"/>
    <lineage>
        <taxon>Eukaryota</taxon>
        <taxon>Fungi</taxon>
        <taxon>Dikarya</taxon>
        <taxon>Basidiomycota</taxon>
        <taxon>Agaricomycotina</taxon>
        <taxon>Tremellomycetes</taxon>
        <taxon>Cystofilobasidiales</taxon>
        <taxon>Mrakiaceae</taxon>
        <taxon>Phaffia</taxon>
    </lineage>
</organism>
<feature type="region of interest" description="Disordered" evidence="1">
    <location>
        <begin position="295"/>
        <end position="332"/>
    </location>
</feature>
<dbReference type="EMBL" id="LN483345">
    <property type="protein sequence ID" value="CDZ98496.1"/>
    <property type="molecule type" value="Genomic_DNA"/>
</dbReference>
<feature type="compositionally biased region" description="Low complexity" evidence="1">
    <location>
        <begin position="726"/>
        <end position="738"/>
    </location>
</feature>
<feature type="compositionally biased region" description="Low complexity" evidence="1">
    <location>
        <begin position="45"/>
        <end position="73"/>
    </location>
</feature>
<feature type="compositionally biased region" description="Low complexity" evidence="1">
    <location>
        <begin position="774"/>
        <end position="804"/>
    </location>
</feature>
<feature type="region of interest" description="Disordered" evidence="1">
    <location>
        <begin position="1"/>
        <end position="139"/>
    </location>
</feature>
<feature type="compositionally biased region" description="Low complexity" evidence="1">
    <location>
        <begin position="615"/>
        <end position="628"/>
    </location>
</feature>
<feature type="compositionally biased region" description="Polar residues" evidence="1">
    <location>
        <begin position="670"/>
        <end position="712"/>
    </location>
</feature>
<feature type="compositionally biased region" description="Basic and acidic residues" evidence="1">
    <location>
        <begin position="827"/>
        <end position="841"/>
    </location>
</feature>
<name>A0A0F7SHQ9_PHARH</name>
<evidence type="ECO:0000313" key="2">
    <source>
        <dbReference type="EMBL" id="CDZ98496.1"/>
    </source>
</evidence>
<feature type="compositionally biased region" description="Low complexity" evidence="1">
    <location>
        <begin position="174"/>
        <end position="202"/>
    </location>
</feature>
<feature type="compositionally biased region" description="Low complexity" evidence="1">
    <location>
        <begin position="502"/>
        <end position="518"/>
    </location>
</feature>
<feature type="region of interest" description="Disordered" evidence="1">
    <location>
        <begin position="344"/>
        <end position="367"/>
    </location>
</feature>
<reference evidence="2" key="1">
    <citation type="submission" date="2014-08" db="EMBL/GenBank/DDBJ databases">
        <authorList>
            <person name="Sharma Rahul"/>
            <person name="Thines Marco"/>
        </authorList>
    </citation>
    <scope>NUCLEOTIDE SEQUENCE</scope>
</reference>
<feature type="region of interest" description="Disordered" evidence="1">
    <location>
        <begin position="476"/>
        <end position="527"/>
    </location>
</feature>
<sequence>MSIPTQSAPSSRLADTQAEFDSARPIPGPFAATGEKGVPDVIPPTSAFETTSNSTTSTSSAAHATTSTGSAPSISAGTASFTGMTLSGEGVGGQAPAQPISHSSDIEALDRPGNFRQDSVITPGKELPGGWGPTSTTPAVPETTIYQDISSALSQVGQAAYNAVPVSLTQNLHTNTSNTTSSTEHPIQTTTNTVPHQDTTTTTTTAGADLATQAQSAVHTASVTAQSALSTGIHAVQNLFHAAQPHIEAATTQTKQVAQDTSVAAQESLSSAATSANRGAQVAAATTQQFAQDASNAAQRGLNTATESVSRGAQTTSSVAQDITSSATQNTADTTRNIQAQASEAYQQAPSADQIIPTGTTKTDGRSLATTEIPSVAGIRQGAEETVGELVQNLKGLIFGEEQTSNATAVVPKDGERNAPFSAANPSGTVPSSSAASASTQDVYRNEISPEQADRGTLEGAGGLAATIADEVAVAAQTSSATGHPVSVTGDEPKISLPRDNSTGLSSSSEYSQSTSRSQPQGGLSGIGSEVAAAAKNSSATGHPVNVQGDQPRVAGALADIGGLAGTIASEVAAAAKNSTATGHPVNVAGDEPRLDSLKFDESRRENEHAHHHQQSSSHSYQTQATQSREYEQQPQTVQSSSISQSYTAGTLDLGLGQPLGDLGSDKFATKTTTGPESQAYVSTRTTVPFSGSEYVSTDAKSTPVQHSYSSPQRDEEVKSEVGTGSVPKDSVSSSSSDIRSESKDLPATATSNLPSAGFTAPPEEHHAQAPLGTSSTSAAATDTTASPSSVSATTGTTRGVSSGTRHEDVPSSPSSSTSGGNFKKMSIGEKLKHFVKGDKA</sequence>